<accession>A0A1Q9JG92</accession>
<feature type="transmembrane region" description="Helical" evidence="1">
    <location>
        <begin position="144"/>
        <end position="164"/>
    </location>
</feature>
<dbReference type="GO" id="GO:0015661">
    <property type="term" value="F:L-lysine efflux transmembrane transporter activity"/>
    <property type="evidence" value="ECO:0007669"/>
    <property type="project" value="InterPro"/>
</dbReference>
<gene>
    <name evidence="2" type="ORF">BHK98_03735</name>
</gene>
<keyword evidence="3" id="KW-1185">Reference proteome</keyword>
<dbReference type="PANTHER" id="PTHR35804:SF1">
    <property type="entry name" value="LYSINE EXPORTER LYSO"/>
    <property type="match status" value="1"/>
</dbReference>
<protein>
    <recommendedName>
        <fullName evidence="4">Lysine exporter LysO family protein</fullName>
    </recommendedName>
</protein>
<sequence>MFYVALYLSMLVIGYLGGYRMRDRRIGEKASEVIMMVFISLLVLIMGLRMGSNQQVIDNIGPIGLISLVFTVLLWIGTCFAVSAARRLMRLDKWGFLHEKTPGGQGSLTGDGDTPEESVMLKHIDDVEETADRKTGNDNSMTRLILLMLALGLAIGFFGIRTVLDHEQMLVFDDLSSRALVVGLCIMILAIGYGMGLSGEVIRALSKIGARVLVIPVAILVGTTVSAILIGLIFPQITVRESMAIGYGYGWYTYAPICIGHAGHQVASAISFMHNVLRELGGIVLIPVLAKRIGYIETASIPGICVMDVALPILQRATRDEIIAYAFAIGLFEELFTTVLVPLAIG</sequence>
<dbReference type="Pfam" id="PF03956">
    <property type="entry name" value="Lys_export"/>
    <property type="match status" value="1"/>
</dbReference>
<dbReference type="EMBL" id="MJIE01000001">
    <property type="protein sequence ID" value="OLR55250.1"/>
    <property type="molecule type" value="Genomic_DNA"/>
</dbReference>
<evidence type="ECO:0000313" key="3">
    <source>
        <dbReference type="Proteomes" id="UP000187404"/>
    </source>
</evidence>
<feature type="transmembrane region" description="Helical" evidence="1">
    <location>
        <begin position="176"/>
        <end position="196"/>
    </location>
</feature>
<dbReference type="InterPro" id="IPR005642">
    <property type="entry name" value="LysO"/>
</dbReference>
<feature type="transmembrane region" description="Helical" evidence="1">
    <location>
        <begin position="63"/>
        <end position="85"/>
    </location>
</feature>
<keyword evidence="1" id="KW-0472">Membrane</keyword>
<evidence type="ECO:0000256" key="1">
    <source>
        <dbReference type="SAM" id="Phobius"/>
    </source>
</evidence>
<comment type="caution">
    <text evidence="2">The sequence shown here is derived from an EMBL/GenBank/DDBJ whole genome shotgun (WGS) entry which is preliminary data.</text>
</comment>
<keyword evidence="1" id="KW-0812">Transmembrane</keyword>
<feature type="transmembrane region" description="Helical" evidence="1">
    <location>
        <begin position="6"/>
        <end position="21"/>
    </location>
</feature>
<dbReference type="OrthoDB" id="371078at2"/>
<reference evidence="2 3" key="1">
    <citation type="journal article" date="2016" name="Appl. Environ. Microbiol.">
        <title>Function and Phylogeny of Bacterial Butyryl Coenzyme A:Acetate Transferases and Their Diversity in the Proximal Colon of Swine.</title>
        <authorList>
            <person name="Trachsel J."/>
            <person name="Bayles D.O."/>
            <person name="Looft T."/>
            <person name="Levine U.Y."/>
            <person name="Allen H.K."/>
        </authorList>
    </citation>
    <scope>NUCLEOTIDE SEQUENCE [LARGE SCALE GENOMIC DNA]</scope>
    <source>
        <strain evidence="2 3">68-3-10</strain>
    </source>
</reference>
<name>A0A1Q9JG92_9FIRM</name>
<feature type="transmembrane region" description="Helical" evidence="1">
    <location>
        <begin position="33"/>
        <end position="51"/>
    </location>
</feature>
<dbReference type="AlphaFoldDB" id="A0A1Q9JG92"/>
<dbReference type="PANTHER" id="PTHR35804">
    <property type="entry name" value="LYSINE EXPORTER LYSO"/>
    <property type="match status" value="1"/>
</dbReference>
<evidence type="ECO:0000313" key="2">
    <source>
        <dbReference type="EMBL" id="OLR55250.1"/>
    </source>
</evidence>
<dbReference type="GO" id="GO:0005886">
    <property type="term" value="C:plasma membrane"/>
    <property type="evidence" value="ECO:0007669"/>
    <property type="project" value="TreeGrafter"/>
</dbReference>
<feature type="transmembrane region" description="Helical" evidence="1">
    <location>
        <begin position="208"/>
        <end position="234"/>
    </location>
</feature>
<keyword evidence="1" id="KW-1133">Transmembrane helix</keyword>
<dbReference type="Proteomes" id="UP000187404">
    <property type="component" value="Unassembled WGS sequence"/>
</dbReference>
<organism evidence="2 3">
    <name type="scientific">Hornefia porci</name>
    <dbReference type="NCBI Taxonomy" id="2652292"/>
    <lineage>
        <taxon>Bacteria</taxon>
        <taxon>Bacillati</taxon>
        <taxon>Bacillota</taxon>
        <taxon>Clostridia</taxon>
        <taxon>Peptostreptococcales</taxon>
        <taxon>Anaerovoracaceae</taxon>
        <taxon>Hornefia</taxon>
    </lineage>
</organism>
<evidence type="ECO:0008006" key="4">
    <source>
        <dbReference type="Google" id="ProtNLM"/>
    </source>
</evidence>
<dbReference type="RefSeq" id="WP_075712248.1">
    <property type="nucleotide sequence ID" value="NZ_MJIE01000001.1"/>
</dbReference>
<proteinExistence type="predicted"/>
<feature type="transmembrane region" description="Helical" evidence="1">
    <location>
        <begin position="322"/>
        <end position="345"/>
    </location>
</feature>
<dbReference type="STRING" id="1261640.BHK98_03735"/>